<name>A0A1I5ZG77_9PSEU</name>
<dbReference type="PANTHER" id="PTHR43333">
    <property type="entry name" value="2-HACID_DH_C DOMAIN-CONTAINING PROTEIN"/>
    <property type="match status" value="1"/>
</dbReference>
<dbReference type="STRING" id="112413.SAMN05421854_11551"/>
<evidence type="ECO:0000256" key="1">
    <source>
        <dbReference type="ARBA" id="ARBA00023002"/>
    </source>
</evidence>
<proteinExistence type="predicted"/>
<organism evidence="4 5">
    <name type="scientific">Amycolatopsis rubida</name>
    <dbReference type="NCBI Taxonomy" id="112413"/>
    <lineage>
        <taxon>Bacteria</taxon>
        <taxon>Bacillati</taxon>
        <taxon>Actinomycetota</taxon>
        <taxon>Actinomycetes</taxon>
        <taxon>Pseudonocardiales</taxon>
        <taxon>Pseudonocardiaceae</taxon>
        <taxon>Amycolatopsis</taxon>
    </lineage>
</organism>
<dbReference type="EMBL" id="FOWC01000015">
    <property type="protein sequence ID" value="SFQ55458.1"/>
    <property type="molecule type" value="Genomic_DNA"/>
</dbReference>
<feature type="domain" description="D-isomer specific 2-hydroxyacid dehydrogenase NAD-binding" evidence="3">
    <location>
        <begin position="131"/>
        <end position="301"/>
    </location>
</feature>
<dbReference type="RefSeq" id="WP_093576371.1">
    <property type="nucleotide sequence ID" value="NZ_FOWC01000015.1"/>
</dbReference>
<dbReference type="AlphaFoldDB" id="A0A1I5ZG77"/>
<dbReference type="OrthoDB" id="4324715at2"/>
<keyword evidence="2" id="KW-0520">NAD</keyword>
<gene>
    <name evidence="4" type="ORF">SAMN05421854_11551</name>
</gene>
<keyword evidence="1" id="KW-0560">Oxidoreductase</keyword>
<sequence length="340" mass="36417">MPDVLVAGTPFGLQVADPCGRWLTDAHETVLESLPGVRLEHLSARELSDGVRPRRKPNVVLLETSGISAEYASLPGLIPRSALDGIITGELRWIQSCSAGVEHLLPLVPGGVPLTSASGVHAKAVAEVVLAGILAHAKRFDTRRDNQHRRAWEALDCRELGATTVCVLGVGHIGAEIARLCNAFGMLVVGVARNARKLDGFGTVFPQSHLHEALRGARYVVVACPLTEATRGMVDAAALAQLDPSAYLLNIARGPIVDDDALVDALRRNALSGALLDAFELEPLPGDHPYWSLPTVRLLPHDSHSSHRLGDNQIKAFADNLRRFVDGESLLNVVDPDAGY</sequence>
<dbReference type="GO" id="GO:0051287">
    <property type="term" value="F:NAD binding"/>
    <property type="evidence" value="ECO:0007669"/>
    <property type="project" value="InterPro"/>
</dbReference>
<dbReference type="InterPro" id="IPR006140">
    <property type="entry name" value="D-isomer_DH_NAD-bd"/>
</dbReference>
<dbReference type="Pfam" id="PF02826">
    <property type="entry name" value="2-Hacid_dh_C"/>
    <property type="match status" value="1"/>
</dbReference>
<protein>
    <submittedName>
        <fullName evidence="4">Phosphoglycerate dehydrogenase</fullName>
    </submittedName>
</protein>
<dbReference type="SUPFAM" id="SSF51735">
    <property type="entry name" value="NAD(P)-binding Rossmann-fold domains"/>
    <property type="match status" value="1"/>
</dbReference>
<dbReference type="InterPro" id="IPR036291">
    <property type="entry name" value="NAD(P)-bd_dom_sf"/>
</dbReference>
<evidence type="ECO:0000259" key="3">
    <source>
        <dbReference type="Pfam" id="PF02826"/>
    </source>
</evidence>
<accession>A0A1I5ZG77</accession>
<dbReference type="Proteomes" id="UP000199137">
    <property type="component" value="Unassembled WGS sequence"/>
</dbReference>
<dbReference type="CDD" id="cd05300">
    <property type="entry name" value="2-Hacid_dh_1"/>
    <property type="match status" value="1"/>
</dbReference>
<evidence type="ECO:0000256" key="2">
    <source>
        <dbReference type="ARBA" id="ARBA00023027"/>
    </source>
</evidence>
<dbReference type="GO" id="GO:0016491">
    <property type="term" value="F:oxidoreductase activity"/>
    <property type="evidence" value="ECO:0007669"/>
    <property type="project" value="UniProtKB-KW"/>
</dbReference>
<reference evidence="5" key="1">
    <citation type="submission" date="2016-10" db="EMBL/GenBank/DDBJ databases">
        <authorList>
            <person name="Varghese N."/>
            <person name="Submissions S."/>
        </authorList>
    </citation>
    <scope>NUCLEOTIDE SEQUENCE [LARGE SCALE GENOMIC DNA]</scope>
    <source>
        <strain evidence="5">DSM 44637</strain>
    </source>
</reference>
<evidence type="ECO:0000313" key="5">
    <source>
        <dbReference type="Proteomes" id="UP000199137"/>
    </source>
</evidence>
<dbReference type="Gene3D" id="3.40.50.720">
    <property type="entry name" value="NAD(P)-binding Rossmann-like Domain"/>
    <property type="match status" value="2"/>
</dbReference>
<dbReference type="PANTHER" id="PTHR43333:SF1">
    <property type="entry name" value="D-ISOMER SPECIFIC 2-HYDROXYACID DEHYDROGENASE NAD-BINDING DOMAIN-CONTAINING PROTEIN"/>
    <property type="match status" value="1"/>
</dbReference>
<evidence type="ECO:0000313" key="4">
    <source>
        <dbReference type="EMBL" id="SFQ55458.1"/>
    </source>
</evidence>